<dbReference type="EMBL" id="AP012554">
    <property type="protein sequence ID" value="BAO00267.1"/>
    <property type="molecule type" value="Genomic_DNA"/>
</dbReference>
<organism evidence="2 3">
    <name type="scientific">Candidatus Pantoea carbekii</name>
    <dbReference type="NCBI Taxonomy" id="1235990"/>
    <lineage>
        <taxon>Bacteria</taxon>
        <taxon>Pseudomonadati</taxon>
        <taxon>Pseudomonadota</taxon>
        <taxon>Gammaproteobacteria</taxon>
        <taxon>Enterobacterales</taxon>
        <taxon>Erwiniaceae</taxon>
        <taxon>Pantoea</taxon>
    </lineage>
</organism>
<dbReference type="InterPro" id="IPR009937">
    <property type="entry name" value="Phage_holin_3_6"/>
</dbReference>
<evidence type="ECO:0008006" key="4">
    <source>
        <dbReference type="Google" id="ProtNLM"/>
    </source>
</evidence>
<dbReference type="eggNOG" id="COG5393">
    <property type="taxonomic scope" value="Bacteria"/>
</dbReference>
<dbReference type="PATRIC" id="fig|1235990.3.peg.297"/>
<name>U3U7B6_9GAMM</name>
<protein>
    <recommendedName>
        <fullName evidence="4">YqjE protein</fullName>
    </recommendedName>
</protein>
<dbReference type="STRING" id="1235990.BMSBPS_0769"/>
<keyword evidence="1" id="KW-1133">Transmembrane helix</keyword>
<accession>U3U7B6</accession>
<evidence type="ECO:0000313" key="3">
    <source>
        <dbReference type="Proteomes" id="UP000016900"/>
    </source>
</evidence>
<evidence type="ECO:0000313" key="2">
    <source>
        <dbReference type="EMBL" id="BAO00267.1"/>
    </source>
</evidence>
<feature type="transmembrane region" description="Helical" evidence="1">
    <location>
        <begin position="82"/>
        <end position="104"/>
    </location>
</feature>
<keyword evidence="1" id="KW-0812">Transmembrane</keyword>
<dbReference type="AlphaFoldDB" id="U3U7B6"/>
<reference evidence="2 3" key="1">
    <citation type="submission" date="2012-10" db="EMBL/GenBank/DDBJ databases">
        <title>Genome sequence of the symbiont of the pentatomidae stink bug Halyomorpha halys.</title>
        <authorList>
            <person name="Kobayashi H."/>
            <person name="Fujii-Muramatsu R."/>
            <person name="Takeishi K."/>
            <person name="Noda H."/>
        </authorList>
    </citation>
    <scope>NUCLEOTIDE SEQUENCE [LARGE SCALE GENOMIC DNA]</scope>
</reference>
<feature type="transmembrane region" description="Helical" evidence="1">
    <location>
        <begin position="50"/>
        <end position="76"/>
    </location>
</feature>
<dbReference type="Pfam" id="PF07332">
    <property type="entry name" value="Phage_holin_3_6"/>
    <property type="match status" value="1"/>
</dbReference>
<sequence>MNDDRLRQGPAKTMFNIGQRIVTMLVKMAETRIQLAISEIEEEKIHLIKLLIMISFTLLFFTVGLISLMGLIIMTVNEHYRFLTIVITTAVLFTLAIALGIWTLHQSRRLTLLHHTRRELTIDRQLLKEYRS</sequence>
<evidence type="ECO:0000256" key="1">
    <source>
        <dbReference type="SAM" id="Phobius"/>
    </source>
</evidence>
<dbReference type="KEGG" id="hhs:HHS_02970"/>
<dbReference type="Proteomes" id="UP000016900">
    <property type="component" value="Chromosome"/>
</dbReference>
<gene>
    <name evidence="2" type="ORF">HHS_02970</name>
</gene>
<keyword evidence="3" id="KW-1185">Reference proteome</keyword>
<proteinExistence type="predicted"/>
<keyword evidence="1" id="KW-0472">Membrane</keyword>